<keyword evidence="1" id="KW-0732">Signal</keyword>
<dbReference type="RefSeq" id="WP_108176939.1">
    <property type="nucleotide sequence ID" value="NZ_PZZL01000004.1"/>
</dbReference>
<dbReference type="PANTHER" id="PTHR33376:SF15">
    <property type="entry name" value="BLL6794 PROTEIN"/>
    <property type="match status" value="1"/>
</dbReference>
<gene>
    <name evidence="2" type="ORF">C8P69_104194</name>
</gene>
<evidence type="ECO:0000313" key="2">
    <source>
        <dbReference type="EMBL" id="PTM57146.1"/>
    </source>
</evidence>
<dbReference type="AlphaFoldDB" id="A0A2T4Z5I2"/>
<evidence type="ECO:0000313" key="3">
    <source>
        <dbReference type="Proteomes" id="UP000241808"/>
    </source>
</evidence>
<dbReference type="Gene3D" id="3.40.190.170">
    <property type="entry name" value="Bacterial extracellular solute-binding protein, family 7"/>
    <property type="match status" value="1"/>
</dbReference>
<dbReference type="Proteomes" id="UP000241808">
    <property type="component" value="Unassembled WGS sequence"/>
</dbReference>
<comment type="caution">
    <text evidence="2">The sequence shown here is derived from an EMBL/GenBank/DDBJ whole genome shotgun (WGS) entry which is preliminary data.</text>
</comment>
<proteinExistence type="predicted"/>
<accession>A0A2T4Z5I2</accession>
<organism evidence="2 3">
    <name type="scientific">Phreatobacter oligotrophus</name>
    <dbReference type="NCBI Taxonomy" id="1122261"/>
    <lineage>
        <taxon>Bacteria</taxon>
        <taxon>Pseudomonadati</taxon>
        <taxon>Pseudomonadota</taxon>
        <taxon>Alphaproteobacteria</taxon>
        <taxon>Hyphomicrobiales</taxon>
        <taxon>Phreatobacteraceae</taxon>
        <taxon>Phreatobacter</taxon>
    </lineage>
</organism>
<dbReference type="InterPro" id="IPR018389">
    <property type="entry name" value="DctP_fam"/>
</dbReference>
<dbReference type="Pfam" id="PF03480">
    <property type="entry name" value="DctP"/>
    <property type="match status" value="1"/>
</dbReference>
<sequence length="355" mass="38755">MTSSRLTLTRRHALTAIGAAVATPAVMRVAWGQAPQVTLRLHHFLPPVSNAHQRFLLPWSRKVQEASGNRIKIDIFPSMQLGGAPPQLFDQARDGVADIVWTLPGNTPGRFPATEAMELPFIGGKRGVTNSKVMAELGPTHFYKEYSEVQPLCLWAHDHGLIHSNKQVRTQADLEGLKLRFPTRQAGEALRALGATAIGMPIPQVPEALAQGVINGAVVPWEVVPALRLHELVNHHTEIPGSPTLYTATFILAMNKAKYEGLPADLKKVMDDNSGMPAAVMAGEMWDERGRAVSEMVKGRSRNTITVLAEDEAAKWRAATKPVEEAWIRAVKDRGLDGQKIVDDVRAAVAKHMAA</sequence>
<dbReference type="PANTHER" id="PTHR33376">
    <property type="match status" value="1"/>
</dbReference>
<dbReference type="EMBL" id="PZZL01000004">
    <property type="protein sequence ID" value="PTM57146.1"/>
    <property type="molecule type" value="Genomic_DNA"/>
</dbReference>
<protein>
    <submittedName>
        <fullName evidence="2">TRAP-type C4-dicarboxylate transport system substrate-binding protein</fullName>
    </submittedName>
</protein>
<evidence type="ECO:0000256" key="1">
    <source>
        <dbReference type="ARBA" id="ARBA00022729"/>
    </source>
</evidence>
<name>A0A2T4Z5I2_9HYPH</name>
<dbReference type="NCBIfam" id="NF037995">
    <property type="entry name" value="TRAP_S1"/>
    <property type="match status" value="1"/>
</dbReference>
<reference evidence="2 3" key="1">
    <citation type="submission" date="2018-04" db="EMBL/GenBank/DDBJ databases">
        <title>Genomic Encyclopedia of Archaeal and Bacterial Type Strains, Phase II (KMG-II): from individual species to whole genera.</title>
        <authorList>
            <person name="Goeker M."/>
        </authorList>
    </citation>
    <scope>NUCLEOTIDE SEQUENCE [LARGE SCALE GENOMIC DNA]</scope>
    <source>
        <strain evidence="2 3">DSM 25521</strain>
    </source>
</reference>
<dbReference type="CDD" id="cd13665">
    <property type="entry name" value="PBP2_TRAP_Dctp3_4"/>
    <property type="match status" value="1"/>
</dbReference>
<dbReference type="OrthoDB" id="7822595at2"/>
<dbReference type="InterPro" id="IPR038404">
    <property type="entry name" value="TRAP_DctP_sf"/>
</dbReference>
<keyword evidence="3" id="KW-1185">Reference proteome</keyword>
<dbReference type="GO" id="GO:0055085">
    <property type="term" value="P:transmembrane transport"/>
    <property type="evidence" value="ECO:0007669"/>
    <property type="project" value="InterPro"/>
</dbReference>